<accession>A0A428QDN4</accession>
<protein>
    <submittedName>
        <fullName evidence="2">Uncharacterized protein</fullName>
    </submittedName>
</protein>
<dbReference type="EMBL" id="NKCI01000039">
    <property type="protein sequence ID" value="RSL63422.1"/>
    <property type="molecule type" value="Genomic_DNA"/>
</dbReference>
<evidence type="ECO:0000313" key="2">
    <source>
        <dbReference type="EMBL" id="RSL63422.1"/>
    </source>
</evidence>
<comment type="caution">
    <text evidence="2">The sequence shown here is derived from an EMBL/GenBank/DDBJ whole genome shotgun (WGS) entry which is preliminary data.</text>
</comment>
<evidence type="ECO:0000313" key="3">
    <source>
        <dbReference type="Proteomes" id="UP000288168"/>
    </source>
</evidence>
<keyword evidence="3" id="KW-1185">Reference proteome</keyword>
<reference evidence="2 3" key="1">
    <citation type="submission" date="2017-06" db="EMBL/GenBank/DDBJ databases">
        <title>Comparative genomic analysis of Ambrosia Fusariam Clade fungi.</title>
        <authorList>
            <person name="Stajich J.E."/>
            <person name="Carrillo J."/>
            <person name="Kijimoto T."/>
            <person name="Eskalen A."/>
            <person name="O'Donnell K."/>
            <person name="Kasson M."/>
        </authorList>
    </citation>
    <scope>NUCLEOTIDE SEQUENCE [LARGE SCALE GENOMIC DNA]</scope>
    <source>
        <strain evidence="2 3">NRRL62584</strain>
    </source>
</reference>
<evidence type="ECO:0000256" key="1">
    <source>
        <dbReference type="SAM" id="MobiDB-lite"/>
    </source>
</evidence>
<dbReference type="Proteomes" id="UP000288168">
    <property type="component" value="Unassembled WGS sequence"/>
</dbReference>
<name>A0A428QDN4_9HYPO</name>
<dbReference type="AlphaFoldDB" id="A0A428QDN4"/>
<sequence>MAANTMPRRGTVNQALEVTQPYDAGAADRYRNQYPLPHPIPPYITHMQRPCCGTSRSL</sequence>
<organism evidence="2 3">
    <name type="scientific">Fusarium duplospermum</name>
    <dbReference type="NCBI Taxonomy" id="1325734"/>
    <lineage>
        <taxon>Eukaryota</taxon>
        <taxon>Fungi</taxon>
        <taxon>Dikarya</taxon>
        <taxon>Ascomycota</taxon>
        <taxon>Pezizomycotina</taxon>
        <taxon>Sordariomycetes</taxon>
        <taxon>Hypocreomycetidae</taxon>
        <taxon>Hypocreales</taxon>
        <taxon>Nectriaceae</taxon>
        <taxon>Fusarium</taxon>
        <taxon>Fusarium solani species complex</taxon>
    </lineage>
</organism>
<gene>
    <name evidence="2" type="ORF">CEP54_005199</name>
</gene>
<proteinExistence type="predicted"/>
<feature type="region of interest" description="Disordered" evidence="1">
    <location>
        <begin position="37"/>
        <end position="58"/>
    </location>
</feature>